<reference evidence="10" key="1">
    <citation type="submission" date="2022-07" db="EMBL/GenBank/DDBJ databases">
        <title>Phylogenomic reconstructions and comparative analyses of Kickxellomycotina fungi.</title>
        <authorList>
            <person name="Reynolds N.K."/>
            <person name="Stajich J.E."/>
            <person name="Barry K."/>
            <person name="Grigoriev I.V."/>
            <person name="Crous P."/>
            <person name="Smith M.E."/>
        </authorList>
    </citation>
    <scope>NUCLEOTIDE SEQUENCE</scope>
    <source>
        <strain evidence="10">NBRC 32514</strain>
    </source>
</reference>
<sequence>MPPITPALAVAIHDTPGYWGDVTSSVDWCEKNYEWTPYIAEFFNSWSSLAMVILGEACARMNPTGLRAYTLLGRSITVVGVGSWLFHATLKYTMQMTDELPMLWALSIFCYIAVTSRYAHVVDRRKVAWALSLWTLMVTLLTATFSGKVQFFLFQTSFNGLSLGMAFLCWRAKRDLEDAAMRHVACLFGRGFKLYLLAALVWLVDTNLCPYVNGDAGTSVLPFNVQLHAWWHVLASLGLVYLVVLMMGHYCLVNNVPFKMRYVAKVFPYIHAN</sequence>
<evidence type="ECO:0008006" key="12">
    <source>
        <dbReference type="Google" id="ProtNLM"/>
    </source>
</evidence>
<dbReference type="PANTHER" id="PTHR46187">
    <property type="entry name" value="ALKALINE CERAMIDASE 3"/>
    <property type="match status" value="1"/>
</dbReference>
<feature type="transmembrane region" description="Helical" evidence="9">
    <location>
        <begin position="151"/>
        <end position="172"/>
    </location>
</feature>
<dbReference type="EMBL" id="JANBOJ010000388">
    <property type="protein sequence ID" value="KAJ1719499.1"/>
    <property type="molecule type" value="Genomic_DNA"/>
</dbReference>
<proteinExistence type="inferred from homology"/>
<feature type="binding site" evidence="8">
    <location>
        <position position="232"/>
    </location>
    <ligand>
        <name>Zn(2+)</name>
        <dbReference type="ChEBI" id="CHEBI:29105"/>
        <note>catalytic</note>
    </ligand>
</feature>
<dbReference type="InterPro" id="IPR008901">
    <property type="entry name" value="ACER"/>
</dbReference>
<feature type="transmembrane region" description="Helical" evidence="9">
    <location>
        <begin position="102"/>
        <end position="120"/>
    </location>
</feature>
<dbReference type="GO" id="GO:0046514">
    <property type="term" value="P:ceramide catabolic process"/>
    <property type="evidence" value="ECO:0007669"/>
    <property type="project" value="TreeGrafter"/>
</dbReference>
<keyword evidence="5 9" id="KW-1133">Transmembrane helix</keyword>
<feature type="binding site" evidence="7">
    <location>
        <position position="30"/>
    </location>
    <ligand>
        <name>Ca(2+)</name>
        <dbReference type="ChEBI" id="CHEBI:29108"/>
    </ligand>
</feature>
<organism evidence="10 11">
    <name type="scientific">Coemansia erecta</name>
    <dbReference type="NCBI Taxonomy" id="147472"/>
    <lineage>
        <taxon>Eukaryota</taxon>
        <taxon>Fungi</taxon>
        <taxon>Fungi incertae sedis</taxon>
        <taxon>Zoopagomycota</taxon>
        <taxon>Kickxellomycotina</taxon>
        <taxon>Kickxellomycetes</taxon>
        <taxon>Kickxellales</taxon>
        <taxon>Kickxellaceae</taxon>
        <taxon>Coemansia</taxon>
    </lineage>
</organism>
<evidence type="ECO:0000256" key="3">
    <source>
        <dbReference type="ARBA" id="ARBA00022692"/>
    </source>
</evidence>
<dbReference type="Proteomes" id="UP001149813">
    <property type="component" value="Unassembled WGS sequence"/>
</dbReference>
<dbReference type="GO" id="GO:0046513">
    <property type="term" value="P:ceramide biosynthetic process"/>
    <property type="evidence" value="ECO:0007669"/>
    <property type="project" value="TreeGrafter"/>
</dbReference>
<evidence type="ECO:0000256" key="6">
    <source>
        <dbReference type="ARBA" id="ARBA00023136"/>
    </source>
</evidence>
<dbReference type="AlphaFoldDB" id="A0A9W8CNG6"/>
<feature type="transmembrane region" description="Helical" evidence="9">
    <location>
        <begin position="184"/>
        <end position="204"/>
    </location>
</feature>
<dbReference type="PANTHER" id="PTHR46187:SF3">
    <property type="entry name" value="ALKALINE CERAMIDASE 3"/>
    <property type="match status" value="1"/>
</dbReference>
<evidence type="ECO:0000256" key="4">
    <source>
        <dbReference type="ARBA" id="ARBA00022801"/>
    </source>
</evidence>
<evidence type="ECO:0000256" key="9">
    <source>
        <dbReference type="SAM" id="Phobius"/>
    </source>
</evidence>
<keyword evidence="6 9" id="KW-0472">Membrane</keyword>
<dbReference type="GO" id="GO:0016811">
    <property type="term" value="F:hydrolase activity, acting on carbon-nitrogen (but not peptide) bonds, in linear amides"/>
    <property type="evidence" value="ECO:0007669"/>
    <property type="project" value="InterPro"/>
</dbReference>
<feature type="binding site" evidence="7">
    <location>
        <position position="27"/>
    </location>
    <ligand>
        <name>Ca(2+)</name>
        <dbReference type="ChEBI" id="CHEBI:29108"/>
    </ligand>
</feature>
<feature type="binding site" evidence="7">
    <location>
        <position position="41"/>
    </location>
    <ligand>
        <name>Ca(2+)</name>
        <dbReference type="ChEBI" id="CHEBI:29108"/>
    </ligand>
</feature>
<evidence type="ECO:0000256" key="2">
    <source>
        <dbReference type="ARBA" id="ARBA00009780"/>
    </source>
</evidence>
<feature type="transmembrane region" description="Helical" evidence="9">
    <location>
        <begin position="71"/>
        <end position="90"/>
    </location>
</feature>
<name>A0A9W8CNG6_9FUNG</name>
<feature type="binding site" evidence="8">
    <location>
        <position position="228"/>
    </location>
    <ligand>
        <name>Zn(2+)</name>
        <dbReference type="ChEBI" id="CHEBI:29105"/>
        <note>catalytic</note>
    </ligand>
</feature>
<comment type="similarity">
    <text evidence="2">Belongs to the alkaline ceramidase family.</text>
</comment>
<accession>A0A9W8CNG6</accession>
<keyword evidence="8" id="KW-0862">Zinc</keyword>
<evidence type="ECO:0000256" key="7">
    <source>
        <dbReference type="PIRSR" id="PIRSR608901-1"/>
    </source>
</evidence>
<protein>
    <recommendedName>
        <fullName evidence="12">Alkaline phytoceramidase</fullName>
    </recommendedName>
</protein>
<dbReference type="OrthoDB" id="187171at2759"/>
<gene>
    <name evidence="10" type="ORF">LPJ53_005748</name>
</gene>
<dbReference type="Pfam" id="PF05875">
    <property type="entry name" value="Ceramidase"/>
    <property type="match status" value="1"/>
</dbReference>
<comment type="caution">
    <text evidence="10">The sequence shown here is derived from an EMBL/GenBank/DDBJ whole genome shotgun (WGS) entry which is preliminary data.</text>
</comment>
<evidence type="ECO:0000313" key="11">
    <source>
        <dbReference type="Proteomes" id="UP001149813"/>
    </source>
</evidence>
<comment type="cofactor">
    <cofactor evidence="8">
        <name>Zn(2+)</name>
        <dbReference type="ChEBI" id="CHEBI:29105"/>
    </cofactor>
</comment>
<dbReference type="GO" id="GO:0005789">
    <property type="term" value="C:endoplasmic reticulum membrane"/>
    <property type="evidence" value="ECO:0007669"/>
    <property type="project" value="TreeGrafter"/>
</dbReference>
<keyword evidence="7" id="KW-0479">Metal-binding</keyword>
<feature type="transmembrane region" description="Helical" evidence="9">
    <location>
        <begin position="127"/>
        <end position="145"/>
    </location>
</feature>
<keyword evidence="11" id="KW-1185">Reference proteome</keyword>
<keyword evidence="7" id="KW-0106">Calcium</keyword>
<feature type="binding site" evidence="7">
    <location>
        <position position="32"/>
    </location>
    <ligand>
        <name>Ca(2+)</name>
        <dbReference type="ChEBI" id="CHEBI:29108"/>
    </ligand>
</feature>
<dbReference type="GO" id="GO:0046872">
    <property type="term" value="F:metal ion binding"/>
    <property type="evidence" value="ECO:0007669"/>
    <property type="project" value="UniProtKB-KW"/>
</dbReference>
<keyword evidence="3 9" id="KW-0812">Transmembrane</keyword>
<keyword evidence="4" id="KW-0378">Hydrolase</keyword>
<evidence type="ECO:0000313" key="10">
    <source>
        <dbReference type="EMBL" id="KAJ1719499.1"/>
    </source>
</evidence>
<feature type="binding site" evidence="8">
    <location>
        <position position="87"/>
    </location>
    <ligand>
        <name>Zn(2+)</name>
        <dbReference type="ChEBI" id="CHEBI:29105"/>
        <note>catalytic</note>
    </ligand>
</feature>
<evidence type="ECO:0000256" key="8">
    <source>
        <dbReference type="PIRSR" id="PIRSR608901-2"/>
    </source>
</evidence>
<evidence type="ECO:0000256" key="5">
    <source>
        <dbReference type="ARBA" id="ARBA00022989"/>
    </source>
</evidence>
<comment type="subcellular location">
    <subcellularLocation>
        <location evidence="1">Membrane</location>
        <topology evidence="1">Multi-pass membrane protein</topology>
    </subcellularLocation>
</comment>
<feature type="binding site" evidence="7">
    <location>
        <position position="28"/>
    </location>
    <ligand>
        <name>Ca(2+)</name>
        <dbReference type="ChEBI" id="CHEBI:29108"/>
    </ligand>
</feature>
<feature type="transmembrane region" description="Helical" evidence="9">
    <location>
        <begin position="229"/>
        <end position="252"/>
    </location>
</feature>
<evidence type="ECO:0000256" key="1">
    <source>
        <dbReference type="ARBA" id="ARBA00004141"/>
    </source>
</evidence>